<dbReference type="EMBL" id="WWVQ01000005">
    <property type="protein sequence ID" value="MZL32260.1"/>
    <property type="molecule type" value="Genomic_DNA"/>
</dbReference>
<keyword evidence="1" id="KW-0175">Coiled coil</keyword>
<name>A0A6L8SY53_9FIRM</name>
<organism evidence="2 3">
    <name type="scientific">Blautia wexlerae</name>
    <dbReference type="NCBI Taxonomy" id="418240"/>
    <lineage>
        <taxon>Bacteria</taxon>
        <taxon>Bacillati</taxon>
        <taxon>Bacillota</taxon>
        <taxon>Clostridia</taxon>
        <taxon>Lachnospirales</taxon>
        <taxon>Lachnospiraceae</taxon>
        <taxon>Blautia</taxon>
    </lineage>
</organism>
<comment type="caution">
    <text evidence="2">The sequence shown here is derived from an EMBL/GenBank/DDBJ whole genome shotgun (WGS) entry which is preliminary data.</text>
</comment>
<dbReference type="AlphaFoldDB" id="A0A6L8SY53"/>
<gene>
    <name evidence="2" type="ORF">GT728_03370</name>
</gene>
<dbReference type="RefSeq" id="WP_161233380.1">
    <property type="nucleotide sequence ID" value="NZ_WWVI01000022.1"/>
</dbReference>
<accession>A0A6L8SY53</accession>
<evidence type="ECO:0000313" key="3">
    <source>
        <dbReference type="Proteomes" id="UP000477285"/>
    </source>
</evidence>
<dbReference type="Proteomes" id="UP000477285">
    <property type="component" value="Unassembled WGS sequence"/>
</dbReference>
<reference evidence="2 3" key="1">
    <citation type="journal article" date="2019" name="Nat. Med.">
        <title>A library of human gut bacterial isolates paired with longitudinal multiomics data enables mechanistic microbiome research.</title>
        <authorList>
            <person name="Poyet M."/>
            <person name="Groussin M."/>
            <person name="Gibbons S.M."/>
            <person name="Avila-Pacheco J."/>
            <person name="Jiang X."/>
            <person name="Kearney S.M."/>
            <person name="Perrotta A.R."/>
            <person name="Berdy B."/>
            <person name="Zhao S."/>
            <person name="Lieberman T.D."/>
            <person name="Swanson P.K."/>
            <person name="Smith M."/>
            <person name="Roesemann S."/>
            <person name="Alexander J.E."/>
            <person name="Rich S.A."/>
            <person name="Livny J."/>
            <person name="Vlamakis H."/>
            <person name="Clish C."/>
            <person name="Bullock K."/>
            <person name="Deik A."/>
            <person name="Scott J."/>
            <person name="Pierce K.A."/>
            <person name="Xavier R.J."/>
            <person name="Alm E.J."/>
        </authorList>
    </citation>
    <scope>NUCLEOTIDE SEQUENCE [LARGE SCALE GENOMIC DNA]</scope>
    <source>
        <strain evidence="2 3">BIOML-A1</strain>
    </source>
</reference>
<protein>
    <submittedName>
        <fullName evidence="2">Uncharacterized protein</fullName>
    </submittedName>
</protein>
<feature type="coiled-coil region" evidence="1">
    <location>
        <begin position="91"/>
        <end position="158"/>
    </location>
</feature>
<sequence>MAEITMKSTKAEIMEAYKAAVEKLDTRDRMIDDPAKEAAKAKKVEVIESADKTAKEDIFNPEIIKKYNDLTEAITMKQIELDDLYGIEAKANAMAAMINAYKEKNEELKEAQAAKEAEIEAELGEKKDTLRAEIESLKQQKQEIIDSINAEAKARENEIKLTRSREEDEYTYNLKRSRKAENDKWEDEKAAREKILELRETAALEKETELNAKADHVKELEAKVEEIPTLIAAATEEGIKKGKADADKSNAFEVRALKKDAEYQKQLLEDKNERLAEDLANARAEKVELQQKLDDAYAQMRELAAKTVESTGGVKILNGQTQQNNK</sequence>
<evidence type="ECO:0000313" key="2">
    <source>
        <dbReference type="EMBL" id="MZL32260.1"/>
    </source>
</evidence>
<feature type="coiled-coil region" evidence="1">
    <location>
        <begin position="254"/>
        <end position="306"/>
    </location>
</feature>
<proteinExistence type="predicted"/>
<evidence type="ECO:0000256" key="1">
    <source>
        <dbReference type="SAM" id="Coils"/>
    </source>
</evidence>